<name>A0A1Y2IAQ7_TRAC3</name>
<dbReference type="AlphaFoldDB" id="A0A1Y2IAQ7"/>
<gene>
    <name evidence="1" type="ORF">PYCCODRAFT_1132864</name>
</gene>
<sequence length="198" mass="20896">MLSISPSKRPADVYSSVPPNAIITLAFYVDALASKPTEGTEWKKPPTPQFASPGLCVSRSRASNSTKLRALVASDSLHGSADARKGSHWPAGIDWIGSAAASCGCVALRGRRARWYWVAGCSEIPGAGTNRVVASAVESSVCCRLLPAMFPLGLVGQYTSIRARRLNIHSSTAAHLVLKNPSAVHVEDPATGSVRCEL</sequence>
<accession>A0A1Y2IAQ7</accession>
<organism evidence="1 2">
    <name type="scientific">Trametes coccinea (strain BRFM310)</name>
    <name type="common">Pycnoporus coccineus</name>
    <dbReference type="NCBI Taxonomy" id="1353009"/>
    <lineage>
        <taxon>Eukaryota</taxon>
        <taxon>Fungi</taxon>
        <taxon>Dikarya</taxon>
        <taxon>Basidiomycota</taxon>
        <taxon>Agaricomycotina</taxon>
        <taxon>Agaricomycetes</taxon>
        <taxon>Polyporales</taxon>
        <taxon>Polyporaceae</taxon>
        <taxon>Trametes</taxon>
    </lineage>
</organism>
<protein>
    <submittedName>
        <fullName evidence="1">Uncharacterized protein</fullName>
    </submittedName>
</protein>
<dbReference type="OrthoDB" id="10519518at2759"/>
<dbReference type="Proteomes" id="UP000193067">
    <property type="component" value="Unassembled WGS sequence"/>
</dbReference>
<evidence type="ECO:0000313" key="1">
    <source>
        <dbReference type="EMBL" id="OSC97522.1"/>
    </source>
</evidence>
<proteinExistence type="predicted"/>
<keyword evidence="2" id="KW-1185">Reference proteome</keyword>
<reference evidence="1 2" key="1">
    <citation type="journal article" date="2015" name="Biotechnol. Biofuels">
        <title>Enhanced degradation of softwood versus hardwood by the white-rot fungus Pycnoporus coccineus.</title>
        <authorList>
            <person name="Couturier M."/>
            <person name="Navarro D."/>
            <person name="Chevret D."/>
            <person name="Henrissat B."/>
            <person name="Piumi F."/>
            <person name="Ruiz-Duenas F.J."/>
            <person name="Martinez A.T."/>
            <person name="Grigoriev I.V."/>
            <person name="Riley R."/>
            <person name="Lipzen A."/>
            <person name="Berrin J.G."/>
            <person name="Master E.R."/>
            <person name="Rosso M.N."/>
        </authorList>
    </citation>
    <scope>NUCLEOTIDE SEQUENCE [LARGE SCALE GENOMIC DNA]</scope>
    <source>
        <strain evidence="1 2">BRFM310</strain>
    </source>
</reference>
<evidence type="ECO:0000313" key="2">
    <source>
        <dbReference type="Proteomes" id="UP000193067"/>
    </source>
</evidence>
<dbReference type="EMBL" id="KZ084150">
    <property type="protein sequence ID" value="OSC97522.1"/>
    <property type="molecule type" value="Genomic_DNA"/>
</dbReference>